<reference evidence="3 4" key="1">
    <citation type="submission" date="2019-07" db="EMBL/GenBank/DDBJ databases">
        <authorList>
            <person name="Zhu P."/>
        </authorList>
    </citation>
    <scope>NUCLEOTIDE SEQUENCE [LARGE SCALE GENOMIC DNA]</scope>
    <source>
        <strain evidence="3 4">SSL-25</strain>
    </source>
</reference>
<dbReference type="OrthoDB" id="4333909at2"/>
<evidence type="ECO:0000313" key="3">
    <source>
        <dbReference type="EMBL" id="QDY78389.1"/>
    </source>
</evidence>
<dbReference type="KEGG" id="sqz:FQU76_19945"/>
<accession>A0A5B8ILL7</accession>
<protein>
    <submittedName>
        <fullName evidence="3">DUF3558 domain-containing protein</fullName>
    </submittedName>
</protein>
<name>A0A5B8ILL7_9ACTN</name>
<feature type="region of interest" description="Disordered" evidence="1">
    <location>
        <begin position="256"/>
        <end position="283"/>
    </location>
</feature>
<keyword evidence="4" id="KW-1185">Reference proteome</keyword>
<keyword evidence="2" id="KW-0732">Signal</keyword>
<dbReference type="Proteomes" id="UP000320580">
    <property type="component" value="Chromosome"/>
</dbReference>
<evidence type="ECO:0000256" key="2">
    <source>
        <dbReference type="SAM" id="SignalP"/>
    </source>
</evidence>
<organism evidence="3 4">
    <name type="scientific">Streptomyces qinzhouensis</name>
    <dbReference type="NCBI Taxonomy" id="2599401"/>
    <lineage>
        <taxon>Bacteria</taxon>
        <taxon>Bacillati</taxon>
        <taxon>Actinomycetota</taxon>
        <taxon>Actinomycetes</taxon>
        <taxon>Kitasatosporales</taxon>
        <taxon>Streptomycetaceae</taxon>
        <taxon>Streptomyces</taxon>
    </lineage>
</organism>
<dbReference type="RefSeq" id="WP_146481704.1">
    <property type="nucleotide sequence ID" value="NZ_CP042266.1"/>
</dbReference>
<feature type="compositionally biased region" description="Basic and acidic residues" evidence="1">
    <location>
        <begin position="37"/>
        <end position="46"/>
    </location>
</feature>
<feature type="chain" id="PRO_5038732962" evidence="2">
    <location>
        <begin position="25"/>
        <end position="283"/>
    </location>
</feature>
<feature type="signal peptide" evidence="2">
    <location>
        <begin position="1"/>
        <end position="24"/>
    </location>
</feature>
<dbReference type="EMBL" id="CP042266">
    <property type="protein sequence ID" value="QDY78389.1"/>
    <property type="molecule type" value="Genomic_DNA"/>
</dbReference>
<sequence length="283" mass="28115">MHRSAPRLTRILACAALPLLLAVAGCSSDSGDGGGDGGKKETDKAKASGAASTAPEGEGDGSGSGSDPGKPDTVAPAVYTKLPSACGAVTSKSVKDLVPGASPKAGTAGRSADLLARANCHWKGSDDNGLKGTQYRWLDVSFLRYDSEEALKASGEQRAKENYTKEVTKAKTVPGAGSLKSAPAAGIGNEATAVTYTLRKVGSDFTYTAIVSRIDNVVVTLTYNGAGMAGAKSPSIAEISADATKAAKEAVASVGAANKAGGPPASSSKPADGATKKPATGGN</sequence>
<evidence type="ECO:0000313" key="4">
    <source>
        <dbReference type="Proteomes" id="UP000320580"/>
    </source>
</evidence>
<gene>
    <name evidence="3" type="ORF">FQU76_19945</name>
</gene>
<evidence type="ECO:0000256" key="1">
    <source>
        <dbReference type="SAM" id="MobiDB-lite"/>
    </source>
</evidence>
<proteinExistence type="predicted"/>
<feature type="region of interest" description="Disordered" evidence="1">
    <location>
        <begin position="28"/>
        <end position="76"/>
    </location>
</feature>
<dbReference type="AlphaFoldDB" id="A0A5B8ILL7"/>
<dbReference type="PROSITE" id="PS51257">
    <property type="entry name" value="PROKAR_LIPOPROTEIN"/>
    <property type="match status" value="1"/>
</dbReference>